<accession>A0AAU8CRS1</accession>
<gene>
    <name evidence="1" type="ORF">ABVK50_02540</name>
</gene>
<proteinExistence type="predicted"/>
<dbReference type="AlphaFoldDB" id="A0AAU8CRS1"/>
<evidence type="ECO:0008006" key="2">
    <source>
        <dbReference type="Google" id="ProtNLM"/>
    </source>
</evidence>
<name>A0AAU8CRS1_9HYPH</name>
<sequence length="84" mass="8896">MNPNPTSLTEIAAGARSAMFLGTEIAWRLTDVLVAKGILTKGEARSTLYAIAGGIRDDADGTTSTESTEVLARHLEEAGDRYKA</sequence>
<protein>
    <recommendedName>
        <fullName evidence="2">Gene transfer agent family protein</fullName>
    </recommendedName>
</protein>
<reference evidence="1" key="1">
    <citation type="submission" date="2024-06" db="EMBL/GenBank/DDBJ databases">
        <title>Mesorhizobium karijinii sp. nov., a symbiont of the iconic Swainsona formosa from arid Australia.</title>
        <authorList>
            <person name="Hill Y.J."/>
            <person name="Watkin E.L.J."/>
            <person name="O'Hara G.W."/>
            <person name="Terpolilli J."/>
            <person name="Tye M.L."/>
            <person name="Kohlmeier M.G."/>
        </authorList>
    </citation>
    <scope>NUCLEOTIDE SEQUENCE</scope>
    <source>
        <strain evidence="1">WSM2240</strain>
    </source>
</reference>
<dbReference type="RefSeq" id="WP_353642938.1">
    <property type="nucleotide sequence ID" value="NZ_CP159253.1"/>
</dbReference>
<organism evidence="1">
    <name type="scientific">Mesorhizobium sp. WSM2240</name>
    <dbReference type="NCBI Taxonomy" id="3228851"/>
    <lineage>
        <taxon>Bacteria</taxon>
        <taxon>Pseudomonadati</taxon>
        <taxon>Pseudomonadota</taxon>
        <taxon>Alphaproteobacteria</taxon>
        <taxon>Hyphomicrobiales</taxon>
        <taxon>Phyllobacteriaceae</taxon>
        <taxon>Mesorhizobium</taxon>
    </lineage>
</organism>
<dbReference type="EMBL" id="CP159253">
    <property type="protein sequence ID" value="XCG49529.1"/>
    <property type="molecule type" value="Genomic_DNA"/>
</dbReference>
<evidence type="ECO:0000313" key="1">
    <source>
        <dbReference type="EMBL" id="XCG49529.1"/>
    </source>
</evidence>